<dbReference type="Pfam" id="PF07727">
    <property type="entry name" value="RVT_2"/>
    <property type="match status" value="1"/>
</dbReference>
<accession>A0A4Y2MIE7</accession>
<evidence type="ECO:0000259" key="4">
    <source>
        <dbReference type="Pfam" id="PF22936"/>
    </source>
</evidence>
<organism evidence="5 6">
    <name type="scientific">Araneus ventricosus</name>
    <name type="common">Orbweaver spider</name>
    <name type="synonym">Epeira ventricosa</name>
    <dbReference type="NCBI Taxonomy" id="182803"/>
    <lineage>
        <taxon>Eukaryota</taxon>
        <taxon>Metazoa</taxon>
        <taxon>Ecdysozoa</taxon>
        <taxon>Arthropoda</taxon>
        <taxon>Chelicerata</taxon>
        <taxon>Arachnida</taxon>
        <taxon>Araneae</taxon>
        <taxon>Araneomorphae</taxon>
        <taxon>Entelegynae</taxon>
        <taxon>Araneoidea</taxon>
        <taxon>Araneidae</taxon>
        <taxon>Araneus</taxon>
    </lineage>
</organism>
<feature type="region of interest" description="Disordered" evidence="2">
    <location>
        <begin position="1"/>
        <end position="34"/>
    </location>
</feature>
<feature type="compositionally biased region" description="Basic residues" evidence="2">
    <location>
        <begin position="313"/>
        <end position="331"/>
    </location>
</feature>
<dbReference type="GO" id="GO:0071897">
    <property type="term" value="P:DNA biosynthetic process"/>
    <property type="evidence" value="ECO:0007669"/>
    <property type="project" value="UniProtKB-ARBA"/>
</dbReference>
<reference evidence="5 6" key="1">
    <citation type="journal article" date="2019" name="Sci. Rep.">
        <title>Orb-weaving spider Araneus ventricosus genome elucidates the spidroin gene catalogue.</title>
        <authorList>
            <person name="Kono N."/>
            <person name="Nakamura H."/>
            <person name="Ohtoshi R."/>
            <person name="Moran D.A.P."/>
            <person name="Shinohara A."/>
            <person name="Yoshida Y."/>
            <person name="Fujiwara M."/>
            <person name="Mori M."/>
            <person name="Tomita M."/>
            <person name="Arakawa K."/>
        </authorList>
    </citation>
    <scope>NUCLEOTIDE SEQUENCE [LARGE SCALE GENOMIC DNA]</scope>
</reference>
<evidence type="ECO:0000259" key="3">
    <source>
        <dbReference type="Pfam" id="PF07727"/>
    </source>
</evidence>
<proteinExistence type="predicted"/>
<sequence length="883" mass="100569">MMEPMQRSSKINSEINVSKLKRNRKKPLTPKPHKSRKIKFWTCGLQGHVSRECEQKNSKSHSAVGFCVTNFSDARDHNQWILDSGCTTHMCNNESFFEYIEPYNEKCVKLADKSEAKVQGHGKTNFPAIVNGQRSYVHSNKTLYVPSLSYNLLSFAKLTNLGFTVHFIGQSADIVNPMLDMKLKADRVGDLYLLRTEKKKKNTASTVSTSMDTPSHGDFQKSHARLEAKRVELSRSVKFLENNSLTPLKEYIDFSLYYDGVIKADKEDQTLSIPAPINSEKLNTPESNDDVTFELEPHLSISEKPINSEQSCKRGRGRPKLIRGARGRPKKIYATPKEEPNENNSQNSVDSTDCAIFAMGEIAMESALKGESSQDWLKALASEVKSVLKHDTFDLVKRTENMELIGSRFILRNKYGSDGKIKFKKARLVAQGFGQIPEVNYCQNQTFSPVARLSSIRMLSSLAAKFKAKIYQFDITTAYLNGILEDEVYMNIPKYFDLALETLIESEKDEDLCKRAKQILASIKKNNMICKLKKSLYGLKQSGRCWFSRLNEILHDFGLNNTKSVPCVFHMKNNNKSTILTVYVDDILMFSEDTKMIDLLHNHLSKHLNVKYDGIAKNCLGIEFDQKNSKITMSQSNYIKELLERYNMLECNTVSTPMALSTKLYSATTPDDKLLYRELIGSLNYLAVCTHPDIAYSVSKLSQYLTCYDKSHWLAAKRVLRYLKKTINYGLVFELDDKVVYGYFDSDWGNSQEDRKSYSGYCFMLSNSNISWESRKQKTVALSSTESEYMSLSDSCKEALYIQKLLSELDLGILCKQITINVDNNSAIKLAENSLFHSRTKHIDIRHHFIRDVLEDGKIAVKHVSTSEMEADIFTKPLGSLKH</sequence>
<feature type="compositionally biased region" description="Polar residues" evidence="2">
    <location>
        <begin position="1"/>
        <end position="16"/>
    </location>
</feature>
<protein>
    <submittedName>
        <fullName evidence="5">Retrovirus-related Pol polyprotein from transposon TNT 1-94</fullName>
    </submittedName>
</protein>
<dbReference type="EMBL" id="BGPR01123195">
    <property type="protein sequence ID" value="GBN26214.1"/>
    <property type="molecule type" value="Genomic_DNA"/>
</dbReference>
<feature type="compositionally biased region" description="Basic residues" evidence="2">
    <location>
        <begin position="19"/>
        <end position="34"/>
    </location>
</feature>
<gene>
    <name evidence="5" type="primary">POLX_513</name>
    <name evidence="5" type="ORF">AVEN_161476_1</name>
</gene>
<dbReference type="PANTHER" id="PTHR11439:SF483">
    <property type="entry name" value="PEPTIDE SYNTHASE GLIP-LIKE, PUTATIVE (AFU_ORTHOLOGUE AFUA_3G12920)-RELATED"/>
    <property type="match status" value="1"/>
</dbReference>
<feature type="region of interest" description="Disordered" evidence="2">
    <location>
        <begin position="303"/>
        <end position="349"/>
    </location>
</feature>
<dbReference type="GO" id="GO:0004190">
    <property type="term" value="F:aspartic-type endopeptidase activity"/>
    <property type="evidence" value="ECO:0007669"/>
    <property type="project" value="UniProtKB-KW"/>
</dbReference>
<keyword evidence="1" id="KW-0064">Aspartyl protease</keyword>
<name>A0A4Y2MIE7_ARAVE</name>
<dbReference type="OrthoDB" id="6432544at2759"/>
<dbReference type="SUPFAM" id="SSF56672">
    <property type="entry name" value="DNA/RNA polymerases"/>
    <property type="match status" value="1"/>
</dbReference>
<feature type="domain" description="Retrovirus-related Pol polyprotein from transposon TNT 1-94-like beta-barrel" evidence="4">
    <location>
        <begin position="80"/>
        <end position="163"/>
    </location>
</feature>
<keyword evidence="1" id="KW-0645">Protease</keyword>
<dbReference type="PANTHER" id="PTHR11439">
    <property type="entry name" value="GAG-POL-RELATED RETROTRANSPOSON"/>
    <property type="match status" value="1"/>
</dbReference>
<dbReference type="InterPro" id="IPR054722">
    <property type="entry name" value="PolX-like_BBD"/>
</dbReference>
<evidence type="ECO:0000256" key="2">
    <source>
        <dbReference type="SAM" id="MobiDB-lite"/>
    </source>
</evidence>
<dbReference type="InterPro" id="IPR043502">
    <property type="entry name" value="DNA/RNA_pol_sf"/>
</dbReference>
<dbReference type="Pfam" id="PF22936">
    <property type="entry name" value="Pol_BBD"/>
    <property type="match status" value="1"/>
</dbReference>
<keyword evidence="6" id="KW-1185">Reference proteome</keyword>
<dbReference type="InterPro" id="IPR013103">
    <property type="entry name" value="RVT_2"/>
</dbReference>
<dbReference type="AlphaFoldDB" id="A0A4Y2MIE7"/>
<dbReference type="Proteomes" id="UP000499080">
    <property type="component" value="Unassembled WGS sequence"/>
</dbReference>
<keyword evidence="1" id="KW-0378">Hydrolase</keyword>
<evidence type="ECO:0000256" key="1">
    <source>
        <dbReference type="ARBA" id="ARBA00022750"/>
    </source>
</evidence>
<evidence type="ECO:0000313" key="6">
    <source>
        <dbReference type="Proteomes" id="UP000499080"/>
    </source>
</evidence>
<evidence type="ECO:0000313" key="5">
    <source>
        <dbReference type="EMBL" id="GBN26214.1"/>
    </source>
</evidence>
<dbReference type="CDD" id="cd09272">
    <property type="entry name" value="RNase_HI_RT_Ty1"/>
    <property type="match status" value="1"/>
</dbReference>
<comment type="caution">
    <text evidence="5">The sequence shown here is derived from an EMBL/GenBank/DDBJ whole genome shotgun (WGS) entry which is preliminary data.</text>
</comment>
<feature type="domain" description="Reverse transcriptase Ty1/copia-type" evidence="3">
    <location>
        <begin position="391"/>
        <end position="658"/>
    </location>
</feature>